<dbReference type="RefSeq" id="WP_379954730.1">
    <property type="nucleotide sequence ID" value="NZ_JAUYVI010000002.1"/>
</dbReference>
<evidence type="ECO:0000256" key="1">
    <source>
        <dbReference type="SAM" id="SignalP"/>
    </source>
</evidence>
<proteinExistence type="predicted"/>
<organism evidence="2 3">
    <name type="scientific">Dongia sedimenti</name>
    <dbReference type="NCBI Taxonomy" id="3064282"/>
    <lineage>
        <taxon>Bacteria</taxon>
        <taxon>Pseudomonadati</taxon>
        <taxon>Pseudomonadota</taxon>
        <taxon>Alphaproteobacteria</taxon>
        <taxon>Rhodospirillales</taxon>
        <taxon>Dongiaceae</taxon>
        <taxon>Dongia</taxon>
    </lineage>
</organism>
<dbReference type="Proteomes" id="UP001230156">
    <property type="component" value="Unassembled WGS sequence"/>
</dbReference>
<sequence>MRRVSRWSVAAFLAFGPGVLGIVSPASAQDSVSFSKDVQEEQSVHEGYYYPKPQTLEHYVSSAITLPESDKVRRQAFVIGMTKQLLDGKYAPGFAVFAKGSQSEKLIIVGMIDGQLNTIYRARALLAQLTAIARSTPFFQQNTQPEEANFFDFMKLLGFRQVTITDGRAFAHQVIVD</sequence>
<gene>
    <name evidence="2" type="ORF">Q8A70_06615</name>
</gene>
<comment type="caution">
    <text evidence="2">The sequence shown here is derived from an EMBL/GenBank/DDBJ whole genome shotgun (WGS) entry which is preliminary data.</text>
</comment>
<protein>
    <submittedName>
        <fullName evidence="2">Molybdopterin-guanine dinucleotide biosynthesis protein A</fullName>
    </submittedName>
</protein>
<dbReference type="EMBL" id="JAUYVI010000002">
    <property type="protein sequence ID" value="MDQ7247330.1"/>
    <property type="molecule type" value="Genomic_DNA"/>
</dbReference>
<evidence type="ECO:0000313" key="3">
    <source>
        <dbReference type="Proteomes" id="UP001230156"/>
    </source>
</evidence>
<reference evidence="3" key="1">
    <citation type="submission" date="2023-08" db="EMBL/GenBank/DDBJ databases">
        <title>Rhodospirillaceae gen. nov., a novel taxon isolated from the Yangtze River Yuezi River estuary sludge.</title>
        <authorList>
            <person name="Ruan L."/>
        </authorList>
    </citation>
    <scope>NUCLEOTIDE SEQUENCE [LARGE SCALE GENOMIC DNA]</scope>
    <source>
        <strain evidence="3">R-7</strain>
    </source>
</reference>
<keyword evidence="1" id="KW-0732">Signal</keyword>
<name>A0ABU0YHY8_9PROT</name>
<feature type="chain" id="PRO_5047139518" evidence="1">
    <location>
        <begin position="29"/>
        <end position="177"/>
    </location>
</feature>
<feature type="signal peptide" evidence="1">
    <location>
        <begin position="1"/>
        <end position="28"/>
    </location>
</feature>
<accession>A0ABU0YHY8</accession>
<evidence type="ECO:0000313" key="2">
    <source>
        <dbReference type="EMBL" id="MDQ7247330.1"/>
    </source>
</evidence>
<keyword evidence="3" id="KW-1185">Reference proteome</keyword>